<protein>
    <submittedName>
        <fullName evidence="2">Uncharacterized protein</fullName>
    </submittedName>
</protein>
<evidence type="ECO:0000313" key="2">
    <source>
        <dbReference type="EMBL" id="RQT26128.1"/>
    </source>
</evidence>
<comment type="caution">
    <text evidence="2">The sequence shown here is derived from an EMBL/GenBank/DDBJ whole genome shotgun (WGS) entry which is preliminary data.</text>
</comment>
<evidence type="ECO:0000256" key="1">
    <source>
        <dbReference type="SAM" id="MobiDB-lite"/>
    </source>
</evidence>
<reference evidence="2 3" key="1">
    <citation type="submission" date="2018-08" db="EMBL/GenBank/DDBJ databases">
        <title>Comparative analysis of Burkholderia isolates from Puerto Rico.</title>
        <authorList>
            <person name="Hall C."/>
            <person name="Sahl J."/>
            <person name="Wagner D."/>
        </authorList>
    </citation>
    <scope>NUCLEOTIDE SEQUENCE [LARGE SCALE GENOMIC DNA]</scope>
    <source>
        <strain evidence="2 3">Bp9001</strain>
    </source>
</reference>
<feature type="region of interest" description="Disordered" evidence="1">
    <location>
        <begin position="181"/>
        <end position="200"/>
    </location>
</feature>
<proteinExistence type="predicted"/>
<sequence>MREAIEAISKERDQWKANHDAQVQRARVLIDRPDVPLERVQAYQQIGELRRQVEVQRMLLDAFSGQLKCPDGEDPMADGQRSLDQSIERLTAGYVRQQPSPVPDQMALVWRADIGRLRNDWIHKNASFEDYVPERRAIRKAIEDYHYALDTRRHGGVALSHAFDAICKAMGMQWERGKEAAHRAEAQSRELNQTNNGGNP</sequence>
<evidence type="ECO:0000313" key="3">
    <source>
        <dbReference type="Proteomes" id="UP000269271"/>
    </source>
</evidence>
<dbReference type="AlphaFoldDB" id="A0A3N8QQV8"/>
<feature type="compositionally biased region" description="Polar residues" evidence="1">
    <location>
        <begin position="189"/>
        <end position="200"/>
    </location>
</feature>
<organism evidence="2 3">
    <name type="scientific">Burkholderia contaminans</name>
    <dbReference type="NCBI Taxonomy" id="488447"/>
    <lineage>
        <taxon>Bacteria</taxon>
        <taxon>Pseudomonadati</taxon>
        <taxon>Pseudomonadota</taxon>
        <taxon>Betaproteobacteria</taxon>
        <taxon>Burkholderiales</taxon>
        <taxon>Burkholderiaceae</taxon>
        <taxon>Burkholderia</taxon>
        <taxon>Burkholderia cepacia complex</taxon>
    </lineage>
</organism>
<name>A0A3N8QQV8_9BURK</name>
<accession>A0A3N8QQV8</accession>
<dbReference type="Proteomes" id="UP000269271">
    <property type="component" value="Unassembled WGS sequence"/>
</dbReference>
<gene>
    <name evidence="2" type="ORF">DF037_20785</name>
</gene>
<dbReference type="EMBL" id="QTQX01000013">
    <property type="protein sequence ID" value="RQT26128.1"/>
    <property type="molecule type" value="Genomic_DNA"/>
</dbReference>